<evidence type="ECO:0000256" key="1">
    <source>
        <dbReference type="ARBA" id="ARBA00004752"/>
    </source>
</evidence>
<reference evidence="9 10" key="1">
    <citation type="submission" date="2017-05" db="EMBL/GenBank/DDBJ databases">
        <title>Complete and WGS of Bordetella genogroups.</title>
        <authorList>
            <person name="Spilker T."/>
            <person name="LiPuma J."/>
        </authorList>
    </citation>
    <scope>NUCLEOTIDE SEQUENCE [LARGE SCALE GENOMIC DNA]</scope>
    <source>
        <strain evidence="9 10">AU9919</strain>
    </source>
</reference>
<dbReference type="PROSITE" id="PS52029">
    <property type="entry name" value="LD_TPASE"/>
    <property type="match status" value="1"/>
</dbReference>
<dbReference type="UniPathway" id="UPA00219"/>
<evidence type="ECO:0000259" key="8">
    <source>
        <dbReference type="PROSITE" id="PS52029"/>
    </source>
</evidence>
<dbReference type="GO" id="GO:0071555">
    <property type="term" value="P:cell wall organization"/>
    <property type="evidence" value="ECO:0007669"/>
    <property type="project" value="UniProtKB-UniRule"/>
</dbReference>
<dbReference type="AlphaFoldDB" id="A0A261TS46"/>
<dbReference type="Gene3D" id="2.40.440.10">
    <property type="entry name" value="L,D-transpeptidase catalytic domain-like"/>
    <property type="match status" value="1"/>
</dbReference>
<name>A0A261TS46_9BORD</name>
<keyword evidence="6 7" id="KW-0961">Cell wall biogenesis/degradation</keyword>
<evidence type="ECO:0000256" key="3">
    <source>
        <dbReference type="ARBA" id="ARBA00022679"/>
    </source>
</evidence>
<sequence>MRLRVLVPIALLLAAGGFAYTKVMARVATVTPPDLVAKAQQADRIVVSKTDKMMYLFRGDTILKSYRISMGSHWDQGHKEREGDERTPEGSYLIDWRNPKSSAYLSLHISYPNADDTERARQSNVSPGGNVMIHGLPNGWGALGTLHRLLDWTDGCVGVTNEEMREIWSLTPNGTPIAIHARWEP</sequence>
<evidence type="ECO:0000256" key="2">
    <source>
        <dbReference type="ARBA" id="ARBA00005992"/>
    </source>
</evidence>
<dbReference type="GO" id="GO:0008360">
    <property type="term" value="P:regulation of cell shape"/>
    <property type="evidence" value="ECO:0007669"/>
    <property type="project" value="UniProtKB-UniRule"/>
</dbReference>
<gene>
    <name evidence="9" type="ORF">CAL20_21130</name>
</gene>
<accession>A0A261TS46</accession>
<dbReference type="PANTHER" id="PTHR36699">
    <property type="entry name" value="LD-TRANSPEPTIDASE"/>
    <property type="match status" value="1"/>
</dbReference>
<evidence type="ECO:0000313" key="10">
    <source>
        <dbReference type="Proteomes" id="UP000216885"/>
    </source>
</evidence>
<organism evidence="9 10">
    <name type="scientific">Bordetella genomosp. 4</name>
    <dbReference type="NCBI Taxonomy" id="463044"/>
    <lineage>
        <taxon>Bacteria</taxon>
        <taxon>Pseudomonadati</taxon>
        <taxon>Pseudomonadota</taxon>
        <taxon>Betaproteobacteria</taxon>
        <taxon>Burkholderiales</taxon>
        <taxon>Alcaligenaceae</taxon>
        <taxon>Bordetella</taxon>
    </lineage>
</organism>
<evidence type="ECO:0000256" key="5">
    <source>
        <dbReference type="ARBA" id="ARBA00022984"/>
    </source>
</evidence>
<protein>
    <recommendedName>
        <fullName evidence="8">L,D-TPase catalytic domain-containing protein</fullName>
    </recommendedName>
</protein>
<dbReference type="PANTHER" id="PTHR36699:SF1">
    <property type="entry name" value="L,D-TRANSPEPTIDASE YAFK-RELATED"/>
    <property type="match status" value="1"/>
</dbReference>
<keyword evidence="10" id="KW-1185">Reference proteome</keyword>
<keyword evidence="4 7" id="KW-0133">Cell shape</keyword>
<dbReference type="CDD" id="cd16913">
    <property type="entry name" value="YkuD_like"/>
    <property type="match status" value="1"/>
</dbReference>
<feature type="active site" description="Proton donor/acceptor" evidence="7">
    <location>
        <position position="134"/>
    </location>
</feature>
<proteinExistence type="inferred from homology"/>
<feature type="domain" description="L,D-TPase catalytic" evidence="8">
    <location>
        <begin position="43"/>
        <end position="180"/>
    </location>
</feature>
<dbReference type="GO" id="GO:0009252">
    <property type="term" value="P:peptidoglycan biosynthetic process"/>
    <property type="evidence" value="ECO:0007669"/>
    <property type="project" value="UniProtKB-UniPathway"/>
</dbReference>
<keyword evidence="5 7" id="KW-0573">Peptidoglycan synthesis</keyword>
<dbReference type="Pfam" id="PF03734">
    <property type="entry name" value="YkuD"/>
    <property type="match status" value="1"/>
</dbReference>
<dbReference type="InterPro" id="IPR038063">
    <property type="entry name" value="Transpep_catalytic_dom"/>
</dbReference>
<dbReference type="SUPFAM" id="SSF141523">
    <property type="entry name" value="L,D-transpeptidase catalytic domain-like"/>
    <property type="match status" value="1"/>
</dbReference>
<comment type="pathway">
    <text evidence="1 7">Cell wall biogenesis; peptidoglycan biosynthesis.</text>
</comment>
<dbReference type="GO" id="GO:0016740">
    <property type="term" value="F:transferase activity"/>
    <property type="evidence" value="ECO:0007669"/>
    <property type="project" value="UniProtKB-KW"/>
</dbReference>
<dbReference type="GO" id="GO:0004180">
    <property type="term" value="F:carboxypeptidase activity"/>
    <property type="evidence" value="ECO:0007669"/>
    <property type="project" value="UniProtKB-ARBA"/>
</dbReference>
<dbReference type="EMBL" id="NEVQ01000021">
    <property type="protein sequence ID" value="OZI52494.1"/>
    <property type="molecule type" value="Genomic_DNA"/>
</dbReference>
<feature type="active site" description="Nucleophile" evidence="7">
    <location>
        <position position="156"/>
    </location>
</feature>
<keyword evidence="3" id="KW-0808">Transferase</keyword>
<evidence type="ECO:0000256" key="7">
    <source>
        <dbReference type="PROSITE-ProRule" id="PRU01373"/>
    </source>
</evidence>
<comment type="similarity">
    <text evidence="2">Belongs to the YkuD family.</text>
</comment>
<dbReference type="InterPro" id="IPR005490">
    <property type="entry name" value="LD_TPept_cat_dom"/>
</dbReference>
<dbReference type="Proteomes" id="UP000216885">
    <property type="component" value="Unassembled WGS sequence"/>
</dbReference>
<evidence type="ECO:0000256" key="6">
    <source>
        <dbReference type="ARBA" id="ARBA00023316"/>
    </source>
</evidence>
<evidence type="ECO:0000313" key="9">
    <source>
        <dbReference type="EMBL" id="OZI52494.1"/>
    </source>
</evidence>
<comment type="caution">
    <text evidence="9">The sequence shown here is derived from an EMBL/GenBank/DDBJ whole genome shotgun (WGS) entry which is preliminary data.</text>
</comment>
<evidence type="ECO:0000256" key="4">
    <source>
        <dbReference type="ARBA" id="ARBA00022960"/>
    </source>
</evidence>